<dbReference type="NCBIfam" id="TIGR04407">
    <property type="entry name" value="LptF_YjgP"/>
    <property type="match status" value="1"/>
</dbReference>
<dbReference type="GO" id="GO:0055085">
    <property type="term" value="P:transmembrane transport"/>
    <property type="evidence" value="ECO:0007669"/>
    <property type="project" value="InterPro"/>
</dbReference>
<keyword evidence="10 12" id="KW-0472">Membrane</keyword>
<dbReference type="PANTHER" id="PTHR33529:SF7">
    <property type="entry name" value="LIPOPOLYSACCHARIDE EXPORT SYSTEM PERMEASE PROTEIN LPTF"/>
    <property type="match status" value="1"/>
</dbReference>
<dbReference type="InterPro" id="IPR030922">
    <property type="entry name" value="LptF"/>
</dbReference>
<feature type="transmembrane region" description="Helical" evidence="12">
    <location>
        <begin position="98"/>
        <end position="118"/>
    </location>
</feature>
<dbReference type="GO" id="GO:0015920">
    <property type="term" value="P:lipopolysaccharide transport"/>
    <property type="evidence" value="ECO:0007669"/>
    <property type="project" value="TreeGrafter"/>
</dbReference>
<dbReference type="Pfam" id="PF03739">
    <property type="entry name" value="LptF_LptG"/>
    <property type="match status" value="1"/>
</dbReference>
<dbReference type="EMBL" id="JAUUUU010000002">
    <property type="protein sequence ID" value="MDP1520452.1"/>
    <property type="molecule type" value="Genomic_DNA"/>
</dbReference>
<feature type="transmembrane region" description="Helical" evidence="12">
    <location>
        <begin position="299"/>
        <end position="316"/>
    </location>
</feature>
<name>A0AAW8B3Y1_9GAMM</name>
<evidence type="ECO:0000313" key="14">
    <source>
        <dbReference type="Proteomes" id="UP001178354"/>
    </source>
</evidence>
<evidence type="ECO:0000256" key="8">
    <source>
        <dbReference type="ARBA" id="ARBA00022692"/>
    </source>
</evidence>
<keyword evidence="9 12" id="KW-1133">Transmembrane helix</keyword>
<dbReference type="AlphaFoldDB" id="A0AAW8B3Y1"/>
<keyword evidence="7" id="KW-0997">Cell inner membrane</keyword>
<accession>A0AAW8B3Y1</accession>
<keyword evidence="6" id="KW-1003">Cell membrane</keyword>
<evidence type="ECO:0000256" key="6">
    <source>
        <dbReference type="ARBA" id="ARBA00022475"/>
    </source>
</evidence>
<dbReference type="Proteomes" id="UP001178354">
    <property type="component" value="Unassembled WGS sequence"/>
</dbReference>
<sequence>MLIFRYLARDLLSTTLGVCAVLLLVIVSGRFVKYLAQAAAGELDAGILLAIIGYRLPGFIELILPLAFFLGILLSYGRLYVQSEMTVMVACGMSPKRLIVYTMIPGVIIAMVVGWLSVDVSPTGLRKAEALLNAQKERGELDGLMARHFHPLSGGRSVTYTEEVTKDGEMTDVFLAENNPDAEDGRQLVLVIAESGHHRRTEQGASFLVLREGFRIQGNPGQADYQITRFEEYGQRLGKPPQPRRRDKVDTMYTVELLDSDQPAHKAAVQWRLSVPILVLVVSLIAIPLSKTDPRQGRFARIVPAVLLYVVYLVMLNGARGMAEDGKVSAIVGLWSVHLLFVAIAAVIYFCRELGDQIKGLIVRVRQMKKEAGHEETAS</sequence>
<reference evidence="13" key="2">
    <citation type="submission" date="2023-08" db="EMBL/GenBank/DDBJ databases">
        <authorList>
            <person name="Luo J."/>
        </authorList>
    </citation>
    <scope>NUCLEOTIDE SEQUENCE</scope>
    <source>
        <strain evidence="13">DSM 25064</strain>
    </source>
</reference>
<evidence type="ECO:0000256" key="10">
    <source>
        <dbReference type="ARBA" id="ARBA00023136"/>
    </source>
</evidence>
<comment type="subunit">
    <text evidence="11">Component of the lipopolysaccharide transport and assembly complex. The LptBFG transporter is composed of two ATP-binding proteins (LptB) and two transmembrane proteins (LptF and LptG).</text>
</comment>
<keyword evidence="8 12" id="KW-0812">Transmembrane</keyword>
<feature type="transmembrane region" description="Helical" evidence="12">
    <location>
        <begin position="269"/>
        <end position="287"/>
    </location>
</feature>
<evidence type="ECO:0000256" key="5">
    <source>
        <dbReference type="ARBA" id="ARBA00022448"/>
    </source>
</evidence>
<feature type="transmembrane region" description="Helical" evidence="12">
    <location>
        <begin position="58"/>
        <end position="77"/>
    </location>
</feature>
<dbReference type="PANTHER" id="PTHR33529">
    <property type="entry name" value="SLR0882 PROTEIN-RELATED"/>
    <property type="match status" value="1"/>
</dbReference>
<evidence type="ECO:0000313" key="13">
    <source>
        <dbReference type="EMBL" id="MDP1520452.1"/>
    </source>
</evidence>
<dbReference type="GO" id="GO:0043190">
    <property type="term" value="C:ATP-binding cassette (ABC) transporter complex"/>
    <property type="evidence" value="ECO:0007669"/>
    <property type="project" value="InterPro"/>
</dbReference>
<comment type="function">
    <text evidence="1">Part of the ABC transporter complex LptBFG involved in the translocation of lipopolysaccharide (LPS) from the inner membrane to the outer membrane.</text>
</comment>
<comment type="similarity">
    <text evidence="3">Belongs to the LptF/LptG family.</text>
</comment>
<feature type="transmembrane region" description="Helical" evidence="12">
    <location>
        <begin position="6"/>
        <end position="27"/>
    </location>
</feature>
<dbReference type="RefSeq" id="WP_305170018.1">
    <property type="nucleotide sequence ID" value="NZ_JAUUUU010000002.1"/>
</dbReference>
<organism evidence="13 14">
    <name type="scientific">Porticoccus litoralis</name>
    <dbReference type="NCBI Taxonomy" id="434086"/>
    <lineage>
        <taxon>Bacteria</taxon>
        <taxon>Pseudomonadati</taxon>
        <taxon>Pseudomonadota</taxon>
        <taxon>Gammaproteobacteria</taxon>
        <taxon>Cellvibrionales</taxon>
        <taxon>Porticoccaceae</taxon>
        <taxon>Porticoccus</taxon>
    </lineage>
</organism>
<evidence type="ECO:0000256" key="2">
    <source>
        <dbReference type="ARBA" id="ARBA00004429"/>
    </source>
</evidence>
<proteinExistence type="inferred from homology"/>
<evidence type="ECO:0000256" key="12">
    <source>
        <dbReference type="SAM" id="Phobius"/>
    </source>
</evidence>
<comment type="subcellular location">
    <subcellularLocation>
        <location evidence="2">Cell inner membrane</location>
        <topology evidence="2">Multi-pass membrane protein</topology>
    </subcellularLocation>
</comment>
<evidence type="ECO:0000256" key="9">
    <source>
        <dbReference type="ARBA" id="ARBA00022989"/>
    </source>
</evidence>
<evidence type="ECO:0000256" key="3">
    <source>
        <dbReference type="ARBA" id="ARBA00007725"/>
    </source>
</evidence>
<evidence type="ECO:0000256" key="11">
    <source>
        <dbReference type="ARBA" id="ARBA00026081"/>
    </source>
</evidence>
<evidence type="ECO:0000256" key="7">
    <source>
        <dbReference type="ARBA" id="ARBA00022519"/>
    </source>
</evidence>
<reference evidence="13" key="1">
    <citation type="journal article" date="2010" name="Int. J. Syst. Evol. Microbiol.">
        <title>Porticoccus litoralis gen. nov., sp. nov., a gammaproteobacterium isolated from the Yellow Sea.</title>
        <authorList>
            <person name="Oh H.M."/>
            <person name="Kim H."/>
            <person name="Kim K.M."/>
            <person name="Min G.S."/>
            <person name="Cho J.C."/>
        </authorList>
    </citation>
    <scope>NUCLEOTIDE SEQUENCE</scope>
    <source>
        <strain evidence="13">DSM 25064</strain>
    </source>
</reference>
<protein>
    <recommendedName>
        <fullName evidence="4">Lipopolysaccharide export system permease protein LptF</fullName>
    </recommendedName>
</protein>
<keyword evidence="14" id="KW-1185">Reference proteome</keyword>
<dbReference type="InterPro" id="IPR005495">
    <property type="entry name" value="LptG/LptF_permease"/>
</dbReference>
<evidence type="ECO:0000256" key="1">
    <source>
        <dbReference type="ARBA" id="ARBA00002265"/>
    </source>
</evidence>
<comment type="caution">
    <text evidence="13">The sequence shown here is derived from an EMBL/GenBank/DDBJ whole genome shotgun (WGS) entry which is preliminary data.</text>
</comment>
<gene>
    <name evidence="13" type="primary">lptF</name>
    <name evidence="13" type="ORF">Q8A57_05650</name>
</gene>
<evidence type="ECO:0000256" key="4">
    <source>
        <dbReference type="ARBA" id="ARBA00014213"/>
    </source>
</evidence>
<feature type="transmembrane region" description="Helical" evidence="12">
    <location>
        <begin position="328"/>
        <end position="351"/>
    </location>
</feature>
<keyword evidence="5" id="KW-0813">Transport</keyword>